<keyword evidence="2" id="KW-1185">Reference proteome</keyword>
<protein>
    <submittedName>
        <fullName evidence="3">Secreted protein</fullName>
    </submittedName>
</protein>
<dbReference type="WBParaSite" id="SBAD_0000965301-mRNA-1">
    <property type="protein sequence ID" value="SBAD_0000965301-mRNA-1"/>
    <property type="gene ID" value="SBAD_0000965301"/>
</dbReference>
<evidence type="ECO:0000313" key="1">
    <source>
        <dbReference type="EMBL" id="VDP22479.1"/>
    </source>
</evidence>
<sequence length="52" mass="5000">MGLNEKPDVVAGVAVVAPNAKVPAVGLPKSEPLAEVAAVLDAGLPKEPAAAG</sequence>
<dbReference type="AlphaFoldDB" id="A0A183J0C1"/>
<name>A0A183J0C1_9BILA</name>
<reference evidence="1 2" key="2">
    <citation type="submission" date="2018-11" db="EMBL/GenBank/DDBJ databases">
        <authorList>
            <consortium name="Pathogen Informatics"/>
        </authorList>
    </citation>
    <scope>NUCLEOTIDE SEQUENCE [LARGE SCALE GENOMIC DNA]</scope>
</reference>
<evidence type="ECO:0000313" key="2">
    <source>
        <dbReference type="Proteomes" id="UP000270296"/>
    </source>
</evidence>
<accession>A0A183J0C1</accession>
<dbReference type="EMBL" id="UZAM01012572">
    <property type="protein sequence ID" value="VDP22479.1"/>
    <property type="molecule type" value="Genomic_DNA"/>
</dbReference>
<gene>
    <name evidence="1" type="ORF">SBAD_LOCUS9319</name>
</gene>
<evidence type="ECO:0000313" key="3">
    <source>
        <dbReference type="WBParaSite" id="SBAD_0000965301-mRNA-1"/>
    </source>
</evidence>
<dbReference type="Proteomes" id="UP000270296">
    <property type="component" value="Unassembled WGS sequence"/>
</dbReference>
<proteinExistence type="predicted"/>
<organism evidence="3">
    <name type="scientific">Soboliphyme baturini</name>
    <dbReference type="NCBI Taxonomy" id="241478"/>
    <lineage>
        <taxon>Eukaryota</taxon>
        <taxon>Metazoa</taxon>
        <taxon>Ecdysozoa</taxon>
        <taxon>Nematoda</taxon>
        <taxon>Enoplea</taxon>
        <taxon>Dorylaimia</taxon>
        <taxon>Dioctophymatida</taxon>
        <taxon>Dioctophymatoidea</taxon>
        <taxon>Soboliphymatidae</taxon>
        <taxon>Soboliphyme</taxon>
    </lineage>
</organism>
<reference evidence="3" key="1">
    <citation type="submission" date="2016-06" db="UniProtKB">
        <authorList>
            <consortium name="WormBaseParasite"/>
        </authorList>
    </citation>
    <scope>IDENTIFICATION</scope>
</reference>